<dbReference type="GO" id="GO:0008270">
    <property type="term" value="F:zinc ion binding"/>
    <property type="evidence" value="ECO:0007669"/>
    <property type="project" value="InterPro"/>
</dbReference>
<dbReference type="InterPro" id="IPR003604">
    <property type="entry name" value="Matrin/U1-like-C_Znf_C2H2"/>
</dbReference>
<dbReference type="AlphaFoldDB" id="A0AAN8VE67"/>
<dbReference type="InterPro" id="IPR013087">
    <property type="entry name" value="Znf_C2H2_type"/>
</dbReference>
<dbReference type="Pfam" id="PF12874">
    <property type="entry name" value="zf-met"/>
    <property type="match status" value="2"/>
</dbReference>
<feature type="domain" description="U1-type" evidence="2">
    <location>
        <begin position="325"/>
        <end position="359"/>
    </location>
</feature>
<evidence type="ECO:0000313" key="3">
    <source>
        <dbReference type="EMBL" id="KAK6927652.1"/>
    </source>
</evidence>
<evidence type="ECO:0000256" key="1">
    <source>
        <dbReference type="SAM" id="MobiDB-lite"/>
    </source>
</evidence>
<evidence type="ECO:0000313" key="4">
    <source>
        <dbReference type="Proteomes" id="UP001370490"/>
    </source>
</evidence>
<dbReference type="PANTHER" id="PTHR47487">
    <property type="entry name" value="OS06G0651300 PROTEIN-RELATED"/>
    <property type="match status" value="1"/>
</dbReference>
<gene>
    <name evidence="3" type="ORF">RJ641_006243</name>
</gene>
<dbReference type="PANTHER" id="PTHR47487:SF8">
    <property type="entry name" value="OS08G0270900 PROTEIN"/>
    <property type="match status" value="1"/>
</dbReference>
<dbReference type="GO" id="GO:0003676">
    <property type="term" value="F:nucleic acid binding"/>
    <property type="evidence" value="ECO:0007669"/>
    <property type="project" value="InterPro"/>
</dbReference>
<dbReference type="EMBL" id="JBAMMX010000014">
    <property type="protein sequence ID" value="KAK6927652.1"/>
    <property type="molecule type" value="Genomic_DNA"/>
</dbReference>
<dbReference type="SUPFAM" id="SSF57667">
    <property type="entry name" value="beta-beta-alpha zinc fingers"/>
    <property type="match status" value="2"/>
</dbReference>
<dbReference type="Proteomes" id="UP001370490">
    <property type="component" value="Unassembled WGS sequence"/>
</dbReference>
<protein>
    <recommendedName>
        <fullName evidence="2">U1-type domain-containing protein</fullName>
    </recommendedName>
</protein>
<dbReference type="SMART" id="SM00451">
    <property type="entry name" value="ZnF_U1"/>
    <property type="match status" value="2"/>
</dbReference>
<reference evidence="3 4" key="1">
    <citation type="submission" date="2023-12" db="EMBL/GenBank/DDBJ databases">
        <title>A high-quality genome assembly for Dillenia turbinata (Dilleniales).</title>
        <authorList>
            <person name="Chanderbali A."/>
        </authorList>
    </citation>
    <scope>NUCLEOTIDE SEQUENCE [LARGE SCALE GENOMIC DNA]</scope>
    <source>
        <strain evidence="3">LSX21</strain>
        <tissue evidence="3">Leaf</tissue>
    </source>
</reference>
<sequence length="429" mass="47025">MCMSGAVSSGTNGSRVHVMELSEREREKRRIREEIIAMEVMRQELEAEVRREIMIDREFSRMRSEGLSLLDTSIRSSMSSMRRPYGAGLGGRALSDLMLSNAVGLGERALSGLMLPSGVELGQRAESFLALLRNNDRSAIAERTSLLLGEGTSSLLSLSDSQHQRVETESKSALLPKSEPESLPVPISEPGQLMLLIAVAAYAYLVAVAAHAFPELAKPHIPNLATTKRKADTVTVADDDATILANPSKKQKDFHCNLCQVSATCERGLLDHIRGKKHRAKEALMAGPKKNDSCPLADEVDIDPASLLSDSVDLPEEKKQVVKYHFKFWCQLCRVGTNSNKSMTIHKNGKKHTNLLQKNGGGVITVCTLPEDMKEGNAPKQSMDTLETVGENESPREVAVEERDNILSYGEEKIEAGVNERTSVADECN</sequence>
<organism evidence="3 4">
    <name type="scientific">Dillenia turbinata</name>
    <dbReference type="NCBI Taxonomy" id="194707"/>
    <lineage>
        <taxon>Eukaryota</taxon>
        <taxon>Viridiplantae</taxon>
        <taxon>Streptophyta</taxon>
        <taxon>Embryophyta</taxon>
        <taxon>Tracheophyta</taxon>
        <taxon>Spermatophyta</taxon>
        <taxon>Magnoliopsida</taxon>
        <taxon>eudicotyledons</taxon>
        <taxon>Gunneridae</taxon>
        <taxon>Pentapetalae</taxon>
        <taxon>Dilleniales</taxon>
        <taxon>Dilleniaceae</taxon>
        <taxon>Dillenia</taxon>
    </lineage>
</organism>
<feature type="region of interest" description="Disordered" evidence="1">
    <location>
        <begin position="374"/>
        <end position="400"/>
    </location>
</feature>
<comment type="caution">
    <text evidence="3">The sequence shown here is derived from an EMBL/GenBank/DDBJ whole genome shotgun (WGS) entry which is preliminary data.</text>
</comment>
<name>A0AAN8VE67_9MAGN</name>
<feature type="domain" description="U1-type" evidence="2">
    <location>
        <begin position="251"/>
        <end position="285"/>
    </location>
</feature>
<keyword evidence="4" id="KW-1185">Reference proteome</keyword>
<dbReference type="InterPro" id="IPR036236">
    <property type="entry name" value="Znf_C2H2_sf"/>
</dbReference>
<evidence type="ECO:0000259" key="2">
    <source>
        <dbReference type="SMART" id="SM00451"/>
    </source>
</evidence>
<accession>A0AAN8VE67</accession>
<dbReference type="Gene3D" id="3.30.160.60">
    <property type="entry name" value="Classic Zinc Finger"/>
    <property type="match status" value="2"/>
</dbReference>
<proteinExistence type="predicted"/>